<dbReference type="EMBL" id="JADLQN010000001">
    <property type="protein sequence ID" value="MBF6354749.1"/>
    <property type="molecule type" value="Genomic_DNA"/>
</dbReference>
<proteinExistence type="predicted"/>
<dbReference type="InterPro" id="IPR037401">
    <property type="entry name" value="SnoaL-like"/>
</dbReference>
<evidence type="ECO:0000259" key="1">
    <source>
        <dbReference type="Pfam" id="PF12680"/>
    </source>
</evidence>
<dbReference type="Pfam" id="PF12680">
    <property type="entry name" value="SnoaL_2"/>
    <property type="match status" value="1"/>
</dbReference>
<accession>A0ABS0DCW9</accession>
<feature type="domain" description="SnoaL-like" evidence="1">
    <location>
        <begin position="8"/>
        <end position="109"/>
    </location>
</feature>
<reference evidence="2 3" key="1">
    <citation type="submission" date="2020-10" db="EMBL/GenBank/DDBJ databases">
        <title>Identification of Nocardia species via Next-generation sequencing and recognition of intraspecies genetic diversity.</title>
        <authorList>
            <person name="Li P."/>
            <person name="Li P."/>
            <person name="Lu B."/>
        </authorList>
    </citation>
    <scope>NUCLEOTIDE SEQUENCE [LARGE SCALE GENOMIC DNA]</scope>
    <source>
        <strain evidence="2 3">BJ06-0143</strain>
    </source>
</reference>
<evidence type="ECO:0000313" key="3">
    <source>
        <dbReference type="Proteomes" id="UP000707731"/>
    </source>
</evidence>
<dbReference type="Proteomes" id="UP000707731">
    <property type="component" value="Unassembled WGS sequence"/>
</dbReference>
<gene>
    <name evidence="2" type="ORF">IU449_09360</name>
</gene>
<comment type="caution">
    <text evidence="2">The sequence shown here is derived from an EMBL/GenBank/DDBJ whole genome shotgun (WGS) entry which is preliminary data.</text>
</comment>
<sequence length="126" mass="13978">MTDSDDIVRALCRSWSTPDPDEIAAYFAEDAVYHNIPMEPVVGRAAIREFVAGFLTAFEAIDFEIHHQVVAGGLVMNERTDTMRGKDGRDTALPVMGVFEVNDGLVTAWRDYFDMTAVTRAFAADD</sequence>
<dbReference type="InterPro" id="IPR032710">
    <property type="entry name" value="NTF2-like_dom_sf"/>
</dbReference>
<name>A0ABS0DCW9_9NOCA</name>
<keyword evidence="3" id="KW-1185">Reference proteome</keyword>
<dbReference type="SUPFAM" id="SSF54427">
    <property type="entry name" value="NTF2-like"/>
    <property type="match status" value="1"/>
</dbReference>
<evidence type="ECO:0000313" key="2">
    <source>
        <dbReference type="EMBL" id="MBF6354749.1"/>
    </source>
</evidence>
<dbReference type="Gene3D" id="3.10.450.50">
    <property type="match status" value="1"/>
</dbReference>
<protein>
    <submittedName>
        <fullName evidence="2">Nuclear transport factor 2 family protein</fullName>
    </submittedName>
</protein>
<organism evidence="2 3">
    <name type="scientific">Nocardia higoensis</name>
    <dbReference type="NCBI Taxonomy" id="228599"/>
    <lineage>
        <taxon>Bacteria</taxon>
        <taxon>Bacillati</taxon>
        <taxon>Actinomycetota</taxon>
        <taxon>Actinomycetes</taxon>
        <taxon>Mycobacteriales</taxon>
        <taxon>Nocardiaceae</taxon>
        <taxon>Nocardia</taxon>
    </lineage>
</organism>
<dbReference type="RefSeq" id="WP_195001454.1">
    <property type="nucleotide sequence ID" value="NZ_JADLQN010000001.1"/>
</dbReference>